<dbReference type="Proteomes" id="UP001153620">
    <property type="component" value="Chromosome 1"/>
</dbReference>
<evidence type="ECO:0000256" key="5">
    <source>
        <dbReference type="ARBA" id="ARBA00030146"/>
    </source>
</evidence>
<keyword evidence="3" id="KW-0539">Nucleus</keyword>
<feature type="domain" description="BRCT" evidence="7">
    <location>
        <begin position="2"/>
        <end position="89"/>
    </location>
</feature>
<feature type="compositionally biased region" description="Polar residues" evidence="6">
    <location>
        <begin position="263"/>
        <end position="284"/>
    </location>
</feature>
<dbReference type="SUPFAM" id="SSF52113">
    <property type="entry name" value="BRCT domain"/>
    <property type="match status" value="5"/>
</dbReference>
<protein>
    <recommendedName>
        <fullName evidence="4">PAX-interacting protein 1</fullName>
    </recommendedName>
    <alternativeName>
        <fullName evidence="5">PAX transactivation activation domain-interacting protein</fullName>
    </alternativeName>
</protein>
<dbReference type="CDD" id="cd18440">
    <property type="entry name" value="BRCT_PAXIP1_rpt6"/>
    <property type="match status" value="1"/>
</dbReference>
<dbReference type="InterPro" id="IPR001357">
    <property type="entry name" value="BRCT_dom"/>
</dbReference>
<dbReference type="Pfam" id="PF00533">
    <property type="entry name" value="BRCT"/>
    <property type="match status" value="2"/>
</dbReference>
<gene>
    <name evidence="8" type="ORF">CHIRRI_LOCUS752</name>
</gene>
<dbReference type="Gene3D" id="3.40.50.10190">
    <property type="entry name" value="BRCT domain"/>
    <property type="match status" value="6"/>
</dbReference>
<dbReference type="CDD" id="cd17710">
    <property type="entry name" value="BRCT_PAXIP1_rpt2"/>
    <property type="match status" value="1"/>
</dbReference>
<dbReference type="Pfam" id="PF16770">
    <property type="entry name" value="RTT107_BRCT_5"/>
    <property type="match status" value="1"/>
</dbReference>
<feature type="compositionally biased region" description="Low complexity" evidence="6">
    <location>
        <begin position="249"/>
        <end position="262"/>
    </location>
</feature>
<dbReference type="OrthoDB" id="342264at2759"/>
<feature type="compositionally biased region" description="Low complexity" evidence="6">
    <location>
        <begin position="799"/>
        <end position="833"/>
    </location>
</feature>
<keyword evidence="2" id="KW-0227">DNA damage</keyword>
<dbReference type="PANTHER" id="PTHR23196">
    <property type="entry name" value="PAX TRANSCRIPTION ACTIVATION DOMAIN INTERACTING PROTEIN"/>
    <property type="match status" value="1"/>
</dbReference>
<dbReference type="GO" id="GO:0006974">
    <property type="term" value="P:DNA damage response"/>
    <property type="evidence" value="ECO:0007669"/>
    <property type="project" value="UniProtKB-KW"/>
</dbReference>
<feature type="domain" description="BRCT" evidence="7">
    <location>
        <begin position="1495"/>
        <end position="1560"/>
    </location>
</feature>
<evidence type="ECO:0000256" key="2">
    <source>
        <dbReference type="ARBA" id="ARBA00022763"/>
    </source>
</evidence>
<evidence type="ECO:0000256" key="3">
    <source>
        <dbReference type="ARBA" id="ARBA00023242"/>
    </source>
</evidence>
<dbReference type="PROSITE" id="PS50172">
    <property type="entry name" value="BRCT"/>
    <property type="match status" value="4"/>
</dbReference>
<feature type="domain" description="BRCT" evidence="7">
    <location>
        <begin position="91"/>
        <end position="179"/>
    </location>
</feature>
<evidence type="ECO:0000259" key="7">
    <source>
        <dbReference type="PROSITE" id="PS50172"/>
    </source>
</evidence>
<evidence type="ECO:0000313" key="9">
    <source>
        <dbReference type="Proteomes" id="UP001153620"/>
    </source>
</evidence>
<keyword evidence="9" id="KW-1185">Reference proteome</keyword>
<accession>A0A9N9RJ86</accession>
<dbReference type="SMART" id="SM00292">
    <property type="entry name" value="BRCT"/>
    <property type="match status" value="6"/>
</dbReference>
<proteinExistence type="predicted"/>
<feature type="region of interest" description="Disordered" evidence="6">
    <location>
        <begin position="794"/>
        <end position="833"/>
    </location>
</feature>
<feature type="region of interest" description="Disordered" evidence="6">
    <location>
        <begin position="249"/>
        <end position="284"/>
    </location>
</feature>
<dbReference type="GO" id="GO:0044666">
    <property type="term" value="C:MLL3/4 complex"/>
    <property type="evidence" value="ECO:0007669"/>
    <property type="project" value="TreeGrafter"/>
</dbReference>
<comment type="subcellular location">
    <subcellularLocation>
        <location evidence="1">Nucleus</location>
    </subcellularLocation>
</comment>
<evidence type="ECO:0000256" key="1">
    <source>
        <dbReference type="ARBA" id="ARBA00004123"/>
    </source>
</evidence>
<organism evidence="8 9">
    <name type="scientific">Chironomus riparius</name>
    <dbReference type="NCBI Taxonomy" id="315576"/>
    <lineage>
        <taxon>Eukaryota</taxon>
        <taxon>Metazoa</taxon>
        <taxon>Ecdysozoa</taxon>
        <taxon>Arthropoda</taxon>
        <taxon>Hexapoda</taxon>
        <taxon>Insecta</taxon>
        <taxon>Pterygota</taxon>
        <taxon>Neoptera</taxon>
        <taxon>Endopterygota</taxon>
        <taxon>Diptera</taxon>
        <taxon>Nematocera</taxon>
        <taxon>Chironomoidea</taxon>
        <taxon>Chironomidae</taxon>
        <taxon>Chironominae</taxon>
        <taxon>Chironomus</taxon>
    </lineage>
</organism>
<name>A0A9N9RJ86_9DIPT</name>
<dbReference type="Pfam" id="PF16589">
    <property type="entry name" value="BRCT_2"/>
    <property type="match status" value="1"/>
</dbReference>
<reference evidence="8" key="1">
    <citation type="submission" date="2022-01" db="EMBL/GenBank/DDBJ databases">
        <authorList>
            <person name="King R."/>
        </authorList>
    </citation>
    <scope>NUCLEOTIDE SEQUENCE</scope>
</reference>
<dbReference type="EMBL" id="OU895877">
    <property type="protein sequence ID" value="CAG9797764.1"/>
    <property type="molecule type" value="Genomic_DNA"/>
</dbReference>
<evidence type="ECO:0000313" key="8">
    <source>
        <dbReference type="EMBL" id="CAG9797764.1"/>
    </source>
</evidence>
<dbReference type="Pfam" id="PF12738">
    <property type="entry name" value="PTCB-BRCT"/>
    <property type="match status" value="1"/>
</dbReference>
<dbReference type="CDD" id="cd17711">
    <property type="entry name" value="BRCT_PAXIP1_rpt3"/>
    <property type="match status" value="1"/>
</dbReference>
<evidence type="ECO:0000256" key="6">
    <source>
        <dbReference type="SAM" id="MobiDB-lite"/>
    </source>
</evidence>
<feature type="domain" description="BRCT" evidence="7">
    <location>
        <begin position="1307"/>
        <end position="1390"/>
    </location>
</feature>
<reference evidence="8" key="2">
    <citation type="submission" date="2022-10" db="EMBL/GenBank/DDBJ databases">
        <authorList>
            <consortium name="ENA_rothamsted_submissions"/>
            <consortium name="culmorum"/>
            <person name="King R."/>
        </authorList>
    </citation>
    <scope>NUCLEOTIDE SEQUENCE</scope>
</reference>
<sequence>MNESSLFQGITVFISGDPDKKLLDFFKNGKGQISKFTMEKTNYILCGKNYDESQLQEAIDLYEIPGITEQWILNSVRMNKLASIKAYSPKSQSKLFNGFIFTMTQVDQPDRLKLYAMITFHGGAVQKDLDNKVTHLISGGAQSVALKLAGLSKMTIITPDWVLECLKQEKLVESEIYHPSLLISPVKQQKIIMPTGDMKSSSIMRNQLQQNIRQPRPMVVQMQHTPQQINEIIQSQIQQQQMQEQAKLRAQQAAQVSSNQQSGPSSITNVQNSGNSDNTNPQTNTTSILQVNQIQKINTNPQQTQQQQVVTTSAQMTPGPNVCIIQPNQNAQNIQQNQTQMNVSIQQQGNQVPTTIQQQQQRQIALQQQLEANARNQKIQLISQQLQQATQNQIIQQQQQQQMKQFQTNQIITTNNPTQNIQVQQQQTTQQPQQQIVINNQQQFIATVQQNQQGNVIQQNQVNTNIVPQNQMINTNQQAQNQPNQQFGNQTMKQILTTNQPQNQQFIINQSPNQNIKTITSTTQQIGQQQQTVTGSSGANYIQIIQQGQPIIQIQQHSDGNQIHQKNIQQTQQQNVSQPQQIQVSQQMQTAPNVSIQSNMSTPITQNIGGNIQQQVPSSPQQTQQTGIIQNQGGRQNIVIINQLQNPQNVNQMSLQNQRFQTPQGQFQKTQIGTQQIIQQKLITANDGSIVQHHQSGQPQQIIQVHQTTISGGQIQQQNVEGIIMDQKMHNVQAPQQTTQQLTQAQAVHQIAQQLQSAEILSQNPSQQQSQMPQQTANTQMNIISNQAGTHQVVQSVNPGTPQPGQITQTQRWIPQSPTQPQTSQPLQTSTPQSPIVQHIITTNQQGATGQQFIRATGQRLGPIYLDAQSSIQFQRMDQAQRQEYLEQLHNKQQQQQREGVMFQQRPTVPNTVSGPRHIVIRSQVPPGLTTQQQIQWISSQRRPILIRQPNQVGMTQINQPVPNQIHNVAQIDPNATPQQQQLQRQHFQRLQQMQQTQKMAGNVQTPVSPRGNPIFPTNEQSGSGLMEGISQQITQQITPTDVNGVSSNKTKTALANMLSNRLGGNSGNIPVPVEQTVVDQSASGTLRMMTAQHALNVQGITPVVRNPQELIVLQQQQQQQIQPQIAGGQNIVQTHQQLQQRRTLGNITNAQGGIVPTSPVIVGNQMQTGTQVIMPPSPSTNIKQPPFSPGRAPPPQIVNRPQFYGHNPNLKLPPDLCLLGCHFLIVEYDETNAEDLEDWTKSIKYHGGEIEACYNLKVSHVLCKTQKHGIVMQAIRDNKRCVTAYWLNDIILKKQVIPPWQAIHLPSSAVFGSLRPGMKHIITIMGFENDERERVKRMIEESGAKLTTYLNRQNTVMVCKRLDQMNKKYLHAKEFNIPMVNVVWLSDLLLGNTSLISQFESPKYQQYNLPQPLRIDHSIVPQLMNAWKAPINLTQEAHEKLKRSQMEPPPKKLKKMRTIPLLEVIPDEIHCIRHPNLNEIPIVMFSHVDNIDGLSRAVMILGGRITQDHNEMTHLVMTKPNRTLKFLYALCSAKYIISSCWLEDSAKAGYFQTEDNYWIKDLSEMNYKCDVLQVIKSPIRNRLFENRVFYITPNVKPAPSYLRWLIERSGGKWEHNRRSVMKIHELNQQSPNSYIVVSCPEDLILLGFKHYVCYVCTSEFILQSIMTQTMDFLKSELQLSR</sequence>
<dbReference type="PANTHER" id="PTHR23196:SF1">
    <property type="entry name" value="PAX-INTERACTING PROTEIN 1"/>
    <property type="match status" value="1"/>
</dbReference>
<dbReference type="InterPro" id="IPR051579">
    <property type="entry name" value="DDR_Transcriptional_Reg"/>
</dbReference>
<evidence type="ECO:0000256" key="4">
    <source>
        <dbReference type="ARBA" id="ARBA00023858"/>
    </source>
</evidence>
<dbReference type="InterPro" id="IPR036420">
    <property type="entry name" value="BRCT_dom_sf"/>
</dbReference>